<proteinExistence type="predicted"/>
<feature type="compositionally biased region" description="Low complexity" evidence="3">
    <location>
        <begin position="22"/>
        <end position="40"/>
    </location>
</feature>
<reference evidence="5" key="1">
    <citation type="submission" date="2020-11" db="EMBL/GenBank/DDBJ databases">
        <authorList>
            <consortium name="DOE Joint Genome Institute"/>
            <person name="Ahrendt S."/>
            <person name="Riley R."/>
            <person name="Andreopoulos W."/>
            <person name="Labutti K."/>
            <person name="Pangilinan J."/>
            <person name="Ruiz-Duenas F.J."/>
            <person name="Barrasa J.M."/>
            <person name="Sanchez-Garcia M."/>
            <person name="Camarero S."/>
            <person name="Miyauchi S."/>
            <person name="Serrano A."/>
            <person name="Linde D."/>
            <person name="Babiker R."/>
            <person name="Drula E."/>
            <person name="Ayuso-Fernandez I."/>
            <person name="Pacheco R."/>
            <person name="Padilla G."/>
            <person name="Ferreira P."/>
            <person name="Barriuso J."/>
            <person name="Kellner H."/>
            <person name="Castanera R."/>
            <person name="Alfaro M."/>
            <person name="Ramirez L."/>
            <person name="Pisabarro A.G."/>
            <person name="Kuo A."/>
            <person name="Tritt A."/>
            <person name="Lipzen A."/>
            <person name="He G."/>
            <person name="Yan M."/>
            <person name="Ng V."/>
            <person name="Cullen D."/>
            <person name="Martin F."/>
            <person name="Rosso M.-N."/>
            <person name="Henrissat B."/>
            <person name="Hibbett D."/>
            <person name="Martinez A.T."/>
            <person name="Grigoriev I.V."/>
        </authorList>
    </citation>
    <scope>NUCLEOTIDE SEQUENCE</scope>
    <source>
        <strain evidence="5">CBS 506.95</strain>
    </source>
</reference>
<evidence type="ECO:0000256" key="3">
    <source>
        <dbReference type="SAM" id="MobiDB-lite"/>
    </source>
</evidence>
<evidence type="ECO:0000313" key="6">
    <source>
        <dbReference type="Proteomes" id="UP000807306"/>
    </source>
</evidence>
<protein>
    <submittedName>
        <fullName evidence="5">SH3 domain-containing protein</fullName>
    </submittedName>
</protein>
<dbReference type="Proteomes" id="UP000807306">
    <property type="component" value="Unassembled WGS sequence"/>
</dbReference>
<dbReference type="InterPro" id="IPR050384">
    <property type="entry name" value="Endophilin_SH3RF"/>
</dbReference>
<dbReference type="Pfam" id="PF07653">
    <property type="entry name" value="SH3_2"/>
    <property type="match status" value="1"/>
</dbReference>
<evidence type="ECO:0000256" key="1">
    <source>
        <dbReference type="ARBA" id="ARBA00022443"/>
    </source>
</evidence>
<evidence type="ECO:0000259" key="4">
    <source>
        <dbReference type="PROSITE" id="PS50002"/>
    </source>
</evidence>
<accession>A0A9P6ENE7</accession>
<dbReference type="Gene3D" id="2.30.30.40">
    <property type="entry name" value="SH3 Domains"/>
    <property type="match status" value="1"/>
</dbReference>
<name>A0A9P6ENE7_9AGAR</name>
<dbReference type="PANTHER" id="PTHR14167">
    <property type="entry name" value="SH3 DOMAIN-CONTAINING"/>
    <property type="match status" value="1"/>
</dbReference>
<feature type="region of interest" description="Disordered" evidence="3">
    <location>
        <begin position="1"/>
        <end position="40"/>
    </location>
</feature>
<feature type="domain" description="SH3" evidence="4">
    <location>
        <begin position="43"/>
        <end position="102"/>
    </location>
</feature>
<gene>
    <name evidence="5" type="ORF">CPB83DRAFT_847724</name>
</gene>
<feature type="compositionally biased region" description="Polar residues" evidence="3">
    <location>
        <begin position="1"/>
        <end position="19"/>
    </location>
</feature>
<dbReference type="AlphaFoldDB" id="A0A9P6ENE7"/>
<keyword evidence="1 2" id="KW-0728">SH3 domain</keyword>
<keyword evidence="6" id="KW-1185">Reference proteome</keyword>
<dbReference type="PROSITE" id="PS50002">
    <property type="entry name" value="SH3"/>
    <property type="match status" value="1"/>
</dbReference>
<sequence>MSTTIPQPYHTSLSDSPPSGSAPFQIQPQNQQNGGQAHPNHGSNLYFCRALYDYNEPGAGTLKFIKDEIIEIMSREPSGWWDGLVGQERGWFPSNYVIVITEVEARAAMAAWAAL</sequence>
<dbReference type="InterPro" id="IPR036028">
    <property type="entry name" value="SH3-like_dom_sf"/>
</dbReference>
<dbReference type="OrthoDB" id="10255964at2759"/>
<dbReference type="SMART" id="SM00326">
    <property type="entry name" value="SH3"/>
    <property type="match status" value="1"/>
</dbReference>
<dbReference type="PRINTS" id="PR00452">
    <property type="entry name" value="SH3DOMAIN"/>
</dbReference>
<dbReference type="SUPFAM" id="SSF50044">
    <property type="entry name" value="SH3-domain"/>
    <property type="match status" value="1"/>
</dbReference>
<dbReference type="EMBL" id="MU157832">
    <property type="protein sequence ID" value="KAF9532365.1"/>
    <property type="molecule type" value="Genomic_DNA"/>
</dbReference>
<comment type="caution">
    <text evidence="5">The sequence shown here is derived from an EMBL/GenBank/DDBJ whole genome shotgun (WGS) entry which is preliminary data.</text>
</comment>
<dbReference type="InterPro" id="IPR001452">
    <property type="entry name" value="SH3_domain"/>
</dbReference>
<evidence type="ECO:0000313" key="5">
    <source>
        <dbReference type="EMBL" id="KAF9532365.1"/>
    </source>
</evidence>
<evidence type="ECO:0000256" key="2">
    <source>
        <dbReference type="PROSITE-ProRule" id="PRU00192"/>
    </source>
</evidence>
<organism evidence="5 6">
    <name type="scientific">Crepidotus variabilis</name>
    <dbReference type="NCBI Taxonomy" id="179855"/>
    <lineage>
        <taxon>Eukaryota</taxon>
        <taxon>Fungi</taxon>
        <taxon>Dikarya</taxon>
        <taxon>Basidiomycota</taxon>
        <taxon>Agaricomycotina</taxon>
        <taxon>Agaricomycetes</taxon>
        <taxon>Agaricomycetidae</taxon>
        <taxon>Agaricales</taxon>
        <taxon>Agaricineae</taxon>
        <taxon>Crepidotaceae</taxon>
        <taxon>Crepidotus</taxon>
    </lineage>
</organism>